<organism evidence="2 3">
    <name type="scientific">Chloracidobacterium validum</name>
    <dbReference type="NCBI Taxonomy" id="2821543"/>
    <lineage>
        <taxon>Bacteria</taxon>
        <taxon>Pseudomonadati</taxon>
        <taxon>Acidobacteriota</taxon>
        <taxon>Terriglobia</taxon>
        <taxon>Terriglobales</taxon>
        <taxon>Acidobacteriaceae</taxon>
        <taxon>Chloracidobacterium</taxon>
    </lineage>
</organism>
<dbReference type="SUPFAM" id="SSF109604">
    <property type="entry name" value="HD-domain/PDEase-like"/>
    <property type="match status" value="1"/>
</dbReference>
<evidence type="ECO:0000313" key="3">
    <source>
        <dbReference type="Proteomes" id="UP000676506"/>
    </source>
</evidence>
<sequence length="430" mass="48371">MAPRRYSDPVHRIITLDREEPSDRLLMALIDAPEVQRLRRIRQLGLAFVAFQGAEHSRFAHSLGVMHTMTLALDALQRSGVALEAEVRLCARAAALLHDLGHGPFSHVMEKVLGQRHEDWTARILLSPETAVHRILAAHEPTLPERLAHLMAGAFQPRFVAQLVASQLDCDRFDYLLRDSLMTGVSYGCYDLPWILNALAVDAATGQLIVRARGVLAVEEYLFARYHMFRRVYFHHALRAAENMLVAMFRRAVALAAAGSLVFRLPESAMDKLLTTRPLTPLEYLSLDDADVLFHIKQWQREPDPTLSDLARRFLERRLFKSLDVSDLAPEQRADLRAAIADALLAHGLAPECYLLEDDAGDVPYFGPYAPDAPDRRIVVEEGRANPRLREISEVSAAVAGLRPYRLHRLCFPEEARAAAQQAHQRLAQT</sequence>
<accession>A0ABX8BCL7</accession>
<dbReference type="RefSeq" id="WP_211429440.1">
    <property type="nucleotide sequence ID" value="NZ_CP072648.1"/>
</dbReference>
<dbReference type="EMBL" id="CP072648">
    <property type="protein sequence ID" value="QUW03550.1"/>
    <property type="molecule type" value="Genomic_DNA"/>
</dbReference>
<dbReference type="Gene3D" id="1.10.3210.10">
    <property type="entry name" value="Hypothetical protein af1432"/>
    <property type="match status" value="1"/>
</dbReference>
<dbReference type="Pfam" id="PF01966">
    <property type="entry name" value="HD"/>
    <property type="match status" value="1"/>
</dbReference>
<reference evidence="2 3" key="1">
    <citation type="submission" date="2021-03" db="EMBL/GenBank/DDBJ databases">
        <title>Genomic and phenotypic characterization of Chloracidobacterium isolates provides evidence for multiple species.</title>
        <authorList>
            <person name="Saini M.K."/>
            <person name="Costas A.M.G."/>
            <person name="Tank M."/>
            <person name="Bryant D.A."/>
        </authorList>
    </citation>
    <scope>NUCLEOTIDE SEQUENCE [LARGE SCALE GENOMIC DNA]</scope>
    <source>
        <strain evidence="2 3">BV2-C</strain>
    </source>
</reference>
<keyword evidence="3" id="KW-1185">Reference proteome</keyword>
<dbReference type="InterPro" id="IPR050135">
    <property type="entry name" value="dGTPase-like"/>
</dbReference>
<dbReference type="SMART" id="SM00471">
    <property type="entry name" value="HDc"/>
    <property type="match status" value="1"/>
</dbReference>
<dbReference type="InterPro" id="IPR003607">
    <property type="entry name" value="HD/PDEase_dom"/>
</dbReference>
<dbReference type="InterPro" id="IPR045509">
    <property type="entry name" value="HD_assoc_2"/>
</dbReference>
<dbReference type="InterPro" id="IPR006674">
    <property type="entry name" value="HD_domain"/>
</dbReference>
<feature type="domain" description="HD/PDEase" evidence="1">
    <location>
        <begin position="54"/>
        <end position="185"/>
    </location>
</feature>
<evidence type="ECO:0000313" key="2">
    <source>
        <dbReference type="EMBL" id="QUW03550.1"/>
    </source>
</evidence>
<protein>
    <submittedName>
        <fullName evidence="2">HD domain-containing protein</fullName>
    </submittedName>
</protein>
<evidence type="ECO:0000259" key="1">
    <source>
        <dbReference type="SMART" id="SM00471"/>
    </source>
</evidence>
<gene>
    <name evidence="2" type="ORF">J8C06_03685</name>
</gene>
<dbReference type="PANTHER" id="PTHR11373">
    <property type="entry name" value="DEOXYNUCLEOSIDE TRIPHOSPHATE TRIPHOSPHOHYDROLASE"/>
    <property type="match status" value="1"/>
</dbReference>
<name>A0ABX8BCL7_9BACT</name>
<dbReference type="Proteomes" id="UP000676506">
    <property type="component" value="Chromosome 1"/>
</dbReference>
<dbReference type="CDD" id="cd00077">
    <property type="entry name" value="HDc"/>
    <property type="match status" value="1"/>
</dbReference>
<dbReference type="PANTHER" id="PTHR11373:SF4">
    <property type="entry name" value="DEOXYNUCLEOSIDE TRIPHOSPHATE TRIPHOSPHOHYDROLASE SAMHD1"/>
    <property type="match status" value="1"/>
</dbReference>
<proteinExistence type="predicted"/>
<dbReference type="Pfam" id="PF19276">
    <property type="entry name" value="HD_assoc_2"/>
    <property type="match status" value="1"/>
</dbReference>